<feature type="transmembrane region" description="Helical" evidence="1">
    <location>
        <begin position="54"/>
        <end position="77"/>
    </location>
</feature>
<keyword evidence="1" id="KW-0812">Transmembrane</keyword>
<sequence length="146" mass="15494">MRKVTGTCISVAALWTALLFVGAVTVPVYSGSSTMGTSDGQWTTTTSATLFQQNGVWVFVLLSVPAVAVLLAAWLLAIEPRHRWARWAAWGPVGLVGVLTVLGILTIGIFLLPVDVLLGIAVLTATLDRTSSQPPPPWPPTTTSER</sequence>
<proteinExistence type="predicted"/>
<protein>
    <recommendedName>
        <fullName evidence="4">DUF4064 domain-containing protein</fullName>
    </recommendedName>
</protein>
<keyword evidence="3" id="KW-1185">Reference proteome</keyword>
<evidence type="ECO:0000313" key="3">
    <source>
        <dbReference type="Proteomes" id="UP001499882"/>
    </source>
</evidence>
<evidence type="ECO:0008006" key="4">
    <source>
        <dbReference type="Google" id="ProtNLM"/>
    </source>
</evidence>
<feature type="transmembrane region" description="Helical" evidence="1">
    <location>
        <begin position="89"/>
        <end position="112"/>
    </location>
</feature>
<accession>A0ABP8ZM42</accession>
<name>A0ABP8ZM42_9ACTN</name>
<dbReference type="RefSeq" id="WP_345530189.1">
    <property type="nucleotide sequence ID" value="NZ_BAABKN010000041.1"/>
</dbReference>
<dbReference type="EMBL" id="BAABKN010000041">
    <property type="protein sequence ID" value="GAA4760295.1"/>
    <property type="molecule type" value="Genomic_DNA"/>
</dbReference>
<evidence type="ECO:0000313" key="2">
    <source>
        <dbReference type="EMBL" id="GAA4760295.1"/>
    </source>
</evidence>
<evidence type="ECO:0000256" key="1">
    <source>
        <dbReference type="SAM" id="Phobius"/>
    </source>
</evidence>
<organism evidence="2 3">
    <name type="scientific">Nocardioides endophyticus</name>
    <dbReference type="NCBI Taxonomy" id="1353775"/>
    <lineage>
        <taxon>Bacteria</taxon>
        <taxon>Bacillati</taxon>
        <taxon>Actinomycetota</taxon>
        <taxon>Actinomycetes</taxon>
        <taxon>Propionibacteriales</taxon>
        <taxon>Nocardioidaceae</taxon>
        <taxon>Nocardioides</taxon>
    </lineage>
</organism>
<gene>
    <name evidence="2" type="ORF">GCM10023350_53260</name>
</gene>
<keyword evidence="1" id="KW-0472">Membrane</keyword>
<dbReference type="Proteomes" id="UP001499882">
    <property type="component" value="Unassembled WGS sequence"/>
</dbReference>
<keyword evidence="1" id="KW-1133">Transmembrane helix</keyword>
<reference evidence="3" key="1">
    <citation type="journal article" date="2019" name="Int. J. Syst. Evol. Microbiol.">
        <title>The Global Catalogue of Microorganisms (GCM) 10K type strain sequencing project: providing services to taxonomists for standard genome sequencing and annotation.</title>
        <authorList>
            <consortium name="The Broad Institute Genomics Platform"/>
            <consortium name="The Broad Institute Genome Sequencing Center for Infectious Disease"/>
            <person name="Wu L."/>
            <person name="Ma J."/>
        </authorList>
    </citation>
    <scope>NUCLEOTIDE SEQUENCE [LARGE SCALE GENOMIC DNA]</scope>
    <source>
        <strain evidence="3">JCM 18532</strain>
    </source>
</reference>
<comment type="caution">
    <text evidence="2">The sequence shown here is derived from an EMBL/GenBank/DDBJ whole genome shotgun (WGS) entry which is preliminary data.</text>
</comment>